<keyword evidence="3" id="KW-1185">Reference proteome</keyword>
<proteinExistence type="predicted"/>
<accession>A0A4Y2FS42</accession>
<reference evidence="2 3" key="1">
    <citation type="journal article" date="2019" name="Sci. Rep.">
        <title>Orb-weaving spider Araneus ventricosus genome elucidates the spidroin gene catalogue.</title>
        <authorList>
            <person name="Kono N."/>
            <person name="Nakamura H."/>
            <person name="Ohtoshi R."/>
            <person name="Moran D.A.P."/>
            <person name="Shinohara A."/>
            <person name="Yoshida Y."/>
            <person name="Fujiwara M."/>
            <person name="Mori M."/>
            <person name="Tomita M."/>
            <person name="Arakawa K."/>
        </authorList>
    </citation>
    <scope>NUCLEOTIDE SEQUENCE [LARGE SCALE GENOMIC DNA]</scope>
</reference>
<dbReference type="EMBL" id="BGPR01001021">
    <property type="protein sequence ID" value="GBM43179.1"/>
    <property type="molecule type" value="Genomic_DNA"/>
</dbReference>
<evidence type="ECO:0000256" key="1">
    <source>
        <dbReference type="SAM" id="MobiDB-lite"/>
    </source>
</evidence>
<sequence length="130" mass="14172">MLLLNASHNEKYTNSTYCSEVISTTNNISSGIGDAHKFVNNNNCTVHNVCNGEIPTYDVDSHVMCVDPSNEESHVNTGNSGKINPKNNGAFQFQDRKRGRAHSSDLVACKKLVTDSGLPLQNSLRTEDSS</sequence>
<gene>
    <name evidence="2" type="ORF">AVEN_50103_1</name>
</gene>
<protein>
    <submittedName>
        <fullName evidence="2">Uncharacterized protein</fullName>
    </submittedName>
</protein>
<name>A0A4Y2FS42_ARAVE</name>
<dbReference type="AlphaFoldDB" id="A0A4Y2FS42"/>
<feature type="region of interest" description="Disordered" evidence="1">
    <location>
        <begin position="70"/>
        <end position="90"/>
    </location>
</feature>
<evidence type="ECO:0000313" key="2">
    <source>
        <dbReference type="EMBL" id="GBM43179.1"/>
    </source>
</evidence>
<organism evidence="2 3">
    <name type="scientific">Araneus ventricosus</name>
    <name type="common">Orbweaver spider</name>
    <name type="synonym">Epeira ventricosa</name>
    <dbReference type="NCBI Taxonomy" id="182803"/>
    <lineage>
        <taxon>Eukaryota</taxon>
        <taxon>Metazoa</taxon>
        <taxon>Ecdysozoa</taxon>
        <taxon>Arthropoda</taxon>
        <taxon>Chelicerata</taxon>
        <taxon>Arachnida</taxon>
        <taxon>Araneae</taxon>
        <taxon>Araneomorphae</taxon>
        <taxon>Entelegynae</taxon>
        <taxon>Araneoidea</taxon>
        <taxon>Araneidae</taxon>
        <taxon>Araneus</taxon>
    </lineage>
</organism>
<evidence type="ECO:0000313" key="3">
    <source>
        <dbReference type="Proteomes" id="UP000499080"/>
    </source>
</evidence>
<feature type="compositionally biased region" description="Polar residues" evidence="1">
    <location>
        <begin position="75"/>
        <end position="90"/>
    </location>
</feature>
<dbReference type="Proteomes" id="UP000499080">
    <property type="component" value="Unassembled WGS sequence"/>
</dbReference>
<comment type="caution">
    <text evidence="2">The sequence shown here is derived from an EMBL/GenBank/DDBJ whole genome shotgun (WGS) entry which is preliminary data.</text>
</comment>